<dbReference type="OrthoDB" id="2989864at2759"/>
<organism evidence="2">
    <name type="scientific">Rosellinia necatrix</name>
    <name type="common">White root-rot fungus</name>
    <dbReference type="NCBI Taxonomy" id="77044"/>
    <lineage>
        <taxon>Eukaryota</taxon>
        <taxon>Fungi</taxon>
        <taxon>Dikarya</taxon>
        <taxon>Ascomycota</taxon>
        <taxon>Pezizomycotina</taxon>
        <taxon>Sordariomycetes</taxon>
        <taxon>Xylariomycetidae</taxon>
        <taxon>Xylariales</taxon>
        <taxon>Xylariaceae</taxon>
        <taxon>Rosellinia</taxon>
    </lineage>
</organism>
<dbReference type="InterPro" id="IPR025363">
    <property type="entry name" value="DUF4267"/>
</dbReference>
<feature type="transmembrane region" description="Helical" evidence="1">
    <location>
        <begin position="108"/>
        <end position="126"/>
    </location>
</feature>
<keyword evidence="3" id="KW-1185">Reference proteome</keyword>
<sequence>MFQNVQLRHAPALLVATTMTFGGLWPFLDARGAMEEFGFPARVAAAPAAAPVFRVGNARTTTIGLLVFLFYARGQLAAVDAVVAVTGAYCGLVDSYVVWREGNPRHALFRLASSGLLSACGLWGLTAGS</sequence>
<protein>
    <submittedName>
        <fullName evidence="2">Putative efflux pump antibiotic resistance</fullName>
    </submittedName>
</protein>
<evidence type="ECO:0000313" key="2">
    <source>
        <dbReference type="EMBL" id="GAP89282.1"/>
    </source>
</evidence>
<feature type="transmembrane region" description="Helical" evidence="1">
    <location>
        <begin position="12"/>
        <end position="28"/>
    </location>
</feature>
<reference evidence="2" key="1">
    <citation type="submission" date="2016-03" db="EMBL/GenBank/DDBJ databases">
        <title>Draft genome sequence of Rosellinia necatrix.</title>
        <authorList>
            <person name="Kanematsu S."/>
        </authorList>
    </citation>
    <scope>NUCLEOTIDE SEQUENCE [LARGE SCALE GENOMIC DNA]</scope>
    <source>
        <strain evidence="2">W97</strain>
    </source>
</reference>
<keyword evidence="1" id="KW-0472">Membrane</keyword>
<dbReference type="OMA" id="MPFWNAA"/>
<evidence type="ECO:0000256" key="1">
    <source>
        <dbReference type="SAM" id="Phobius"/>
    </source>
</evidence>
<gene>
    <name evidence="2" type="ORF">SAMD00023353_3700160</name>
</gene>
<name>A0A1W2TLT0_ROSNE</name>
<keyword evidence="1" id="KW-0812">Transmembrane</keyword>
<dbReference type="EMBL" id="DF977482">
    <property type="protein sequence ID" value="GAP89282.1"/>
    <property type="molecule type" value="Genomic_DNA"/>
</dbReference>
<keyword evidence="1" id="KW-1133">Transmembrane helix</keyword>
<proteinExistence type="predicted"/>
<dbReference type="Proteomes" id="UP000054516">
    <property type="component" value="Unassembled WGS sequence"/>
</dbReference>
<feature type="transmembrane region" description="Helical" evidence="1">
    <location>
        <begin position="76"/>
        <end position="99"/>
    </location>
</feature>
<accession>A0A1W2TLT0</accession>
<evidence type="ECO:0000313" key="3">
    <source>
        <dbReference type="Proteomes" id="UP000054516"/>
    </source>
</evidence>
<dbReference type="Pfam" id="PF14087">
    <property type="entry name" value="DUF4267"/>
    <property type="match status" value="1"/>
</dbReference>
<dbReference type="AlphaFoldDB" id="A0A1W2TLT0"/>